<feature type="domain" description="Nucleoside phosphorylase" evidence="1">
    <location>
        <begin position="15"/>
        <end position="247"/>
    </location>
</feature>
<dbReference type="InterPro" id="IPR000845">
    <property type="entry name" value="Nucleoside_phosphorylase_d"/>
</dbReference>
<keyword evidence="3" id="KW-1185">Reference proteome</keyword>
<proteinExistence type="predicted"/>
<reference evidence="2 3" key="1">
    <citation type="submission" date="2016-10" db="EMBL/GenBank/DDBJ databases">
        <authorList>
            <person name="Varghese N."/>
            <person name="Submissions S."/>
        </authorList>
    </citation>
    <scope>NUCLEOTIDE SEQUENCE [LARGE SCALE GENOMIC DNA]</scope>
    <source>
        <strain evidence="2 3">WCP15</strain>
    </source>
</reference>
<dbReference type="RefSeq" id="WP_078686439.1">
    <property type="nucleotide sequence ID" value="NZ_FNWT01000001.1"/>
</dbReference>
<accession>A0A1H6HSH3</accession>
<dbReference type="EMBL" id="FNWT01000001">
    <property type="protein sequence ID" value="SEH37997.1"/>
    <property type="molecule type" value="Genomic_DNA"/>
</dbReference>
<dbReference type="CDD" id="cd09008">
    <property type="entry name" value="MTAN"/>
    <property type="match status" value="1"/>
</dbReference>
<evidence type="ECO:0000259" key="1">
    <source>
        <dbReference type="Pfam" id="PF01048"/>
    </source>
</evidence>
<comment type="caution">
    <text evidence="2">The sequence shown here is derived from an EMBL/GenBank/DDBJ whole genome shotgun (WGS) entry which is preliminary data.</text>
</comment>
<sequence length="259" mass="27550">MMHTVAVLSALQKESLAFFELPGEKSLRHCGVEYAEREVSGVRVVAANGGMGTINSAASAQFLIDRFGPDALLFCGIAGSLNPRIGQGDVVVGARLECLDSDMQIIAESEPNLTSFPSDEGLVSLAQAELESRGFERVPSVEQMGGEVLDAAYGTLEQHEPRFVTGAIATSDLFSTEPDVLRKVRSRYAADCEEMEGVAAAQVAARAGIPFLAVRSISNVCGEAYEELDGRDDDLATTARLAAQVALGVIRRMPAQRQG</sequence>
<dbReference type="Pfam" id="PF01048">
    <property type="entry name" value="PNP_UDP_1"/>
    <property type="match status" value="1"/>
</dbReference>
<organism evidence="2 3">
    <name type="scientific">Parafannyhessea umbonata</name>
    <dbReference type="NCBI Taxonomy" id="604330"/>
    <lineage>
        <taxon>Bacteria</taxon>
        <taxon>Bacillati</taxon>
        <taxon>Actinomycetota</taxon>
        <taxon>Coriobacteriia</taxon>
        <taxon>Coriobacteriales</taxon>
        <taxon>Atopobiaceae</taxon>
        <taxon>Parafannyhessea</taxon>
    </lineage>
</organism>
<dbReference type="PANTHER" id="PTHR46832">
    <property type="entry name" value="5'-METHYLTHIOADENOSINE/S-ADENOSYLHOMOCYSTEINE NUCLEOSIDASE"/>
    <property type="match status" value="1"/>
</dbReference>
<gene>
    <name evidence="2" type="ORF">SAMN05216447_101209</name>
</gene>
<evidence type="ECO:0000313" key="3">
    <source>
        <dbReference type="Proteomes" id="UP000199135"/>
    </source>
</evidence>
<dbReference type="InterPro" id="IPR035994">
    <property type="entry name" value="Nucleoside_phosphorylase_sf"/>
</dbReference>
<dbReference type="Gene3D" id="3.40.50.1580">
    <property type="entry name" value="Nucleoside phosphorylase domain"/>
    <property type="match status" value="1"/>
</dbReference>
<dbReference type="Proteomes" id="UP000199135">
    <property type="component" value="Unassembled WGS sequence"/>
</dbReference>
<name>A0A1H6HSH3_9ACTN</name>
<dbReference type="PANTHER" id="PTHR46832:SF1">
    <property type="entry name" value="5'-METHYLTHIOADENOSINE_S-ADENOSYLHOMOCYSTEINE NUCLEOSIDASE"/>
    <property type="match status" value="1"/>
</dbReference>
<dbReference type="SUPFAM" id="SSF53167">
    <property type="entry name" value="Purine and uridine phosphorylases"/>
    <property type="match status" value="1"/>
</dbReference>
<protein>
    <submittedName>
        <fullName evidence="2">Adenosylhomocysteine nucleosidase</fullName>
    </submittedName>
</protein>
<evidence type="ECO:0000313" key="2">
    <source>
        <dbReference type="EMBL" id="SEH37997.1"/>
    </source>
</evidence>